<dbReference type="Gene3D" id="3.20.20.80">
    <property type="entry name" value="Glycosidases"/>
    <property type="match status" value="1"/>
</dbReference>
<feature type="active site" description="Proton donor" evidence="3">
    <location>
        <position position="208"/>
    </location>
</feature>
<evidence type="ECO:0000313" key="7">
    <source>
        <dbReference type="EMBL" id="TDG91802.1"/>
    </source>
</evidence>
<keyword evidence="2" id="KW-0378">Hydrolase</keyword>
<evidence type="ECO:0000313" key="8">
    <source>
        <dbReference type="Proteomes" id="UP000214739"/>
    </source>
</evidence>
<dbReference type="InterPro" id="IPR015883">
    <property type="entry name" value="Glyco_hydro_20_cat"/>
</dbReference>
<dbReference type="Pfam" id="PF00728">
    <property type="entry name" value="Glyco_hydro_20"/>
    <property type="match status" value="1"/>
</dbReference>
<feature type="chain" id="PRO_5044569600" evidence="4">
    <location>
        <begin position="24"/>
        <end position="383"/>
    </location>
</feature>
<dbReference type="PRINTS" id="PR00738">
    <property type="entry name" value="GLHYDRLASE20"/>
</dbReference>
<evidence type="ECO:0000313" key="9">
    <source>
        <dbReference type="Proteomes" id="UP000294668"/>
    </source>
</evidence>
<evidence type="ECO:0000256" key="2">
    <source>
        <dbReference type="ARBA" id="ARBA00022801"/>
    </source>
</evidence>
<dbReference type="InterPro" id="IPR052764">
    <property type="entry name" value="GH20_Enzymes"/>
</dbReference>
<proteinExistence type="inferred from homology"/>
<feature type="signal peptide" evidence="4">
    <location>
        <begin position="1"/>
        <end position="23"/>
    </location>
</feature>
<dbReference type="RefSeq" id="WP_174659029.1">
    <property type="nucleotide sequence ID" value="NZ_BAAAXO010000046.1"/>
</dbReference>
<evidence type="ECO:0000256" key="1">
    <source>
        <dbReference type="ARBA" id="ARBA00006285"/>
    </source>
</evidence>
<name>A0A224V6V7_9LACO</name>
<gene>
    <name evidence="6" type="primary">lnbA</name>
    <name evidence="7" type="ORF">C5L28_001207</name>
    <name evidence="6" type="ORF">LPKJCM_01916</name>
</gene>
<evidence type="ECO:0000259" key="5">
    <source>
        <dbReference type="Pfam" id="PF00728"/>
    </source>
</evidence>
<organism evidence="6 8">
    <name type="scientific">Lentilactobacillus parakefiri</name>
    <dbReference type="NCBI Taxonomy" id="152332"/>
    <lineage>
        <taxon>Bacteria</taxon>
        <taxon>Bacillati</taxon>
        <taxon>Bacillota</taxon>
        <taxon>Bacilli</taxon>
        <taxon>Lactobacillales</taxon>
        <taxon>Lactobacillaceae</taxon>
        <taxon>Lentilactobacillus</taxon>
    </lineage>
</organism>
<dbReference type="AlphaFoldDB" id="A0A224V6V7"/>
<evidence type="ECO:0000313" key="6">
    <source>
        <dbReference type="EMBL" id="GAW72786.1"/>
    </source>
</evidence>
<dbReference type="GO" id="GO:0004563">
    <property type="term" value="F:beta-N-acetylhexosaminidase activity"/>
    <property type="evidence" value="ECO:0007669"/>
    <property type="project" value="InterPro"/>
</dbReference>
<keyword evidence="9" id="KW-1185">Reference proteome</keyword>
<evidence type="ECO:0000256" key="4">
    <source>
        <dbReference type="SAM" id="SignalP"/>
    </source>
</evidence>
<dbReference type="Proteomes" id="UP000294668">
    <property type="component" value="Unassembled WGS sequence"/>
</dbReference>
<dbReference type="Proteomes" id="UP000214739">
    <property type="component" value="Unassembled WGS sequence"/>
</dbReference>
<accession>A0A224V6V7</accession>
<dbReference type="GO" id="GO:0005975">
    <property type="term" value="P:carbohydrate metabolic process"/>
    <property type="evidence" value="ECO:0007669"/>
    <property type="project" value="InterPro"/>
</dbReference>
<dbReference type="PANTHER" id="PTHR43678">
    <property type="entry name" value="PUTATIVE (AFU_ORTHOLOGUE AFUA_2G00640)-RELATED"/>
    <property type="match status" value="1"/>
</dbReference>
<reference evidence="7" key="3">
    <citation type="submission" date="2019-02" db="EMBL/GenBank/DDBJ databases">
        <authorList>
            <person name="Buron G."/>
            <person name="Chaylann A."/>
            <person name="Dolejs I."/>
            <person name="Forster J."/>
            <person name="Miks M.H."/>
        </authorList>
    </citation>
    <scope>NUCLEOTIDE SEQUENCE</scope>
    <source>
        <strain evidence="7">DSM 10551</strain>
    </source>
</reference>
<dbReference type="PANTHER" id="PTHR43678:SF1">
    <property type="entry name" value="BETA-N-ACETYLHEXOSAMINIDASE"/>
    <property type="match status" value="1"/>
</dbReference>
<sequence length="383" mass="43648">MVHKRWLLVIPAMLLLMGCSAQKKSTAQSSQSPATTQYGKYNGLTLDVSRRHYRVATLTKFIKLVADHHGSFIQLHFSDDKDFAIENDYIGQSLKNAKKVNGVWHNKKTNQFFYSKAEIKYLVNDANKQHVTLIPEVDTPAHVTAMVKTMKANGKARLAKQVSWYSPSYREEIHLNQAGIQFVEKLDNEVGASFADQDNPRFHLGGDEFSDNVSENPAYVKYLNATSANVEKMGFIPEAWNDGFLNRNIKQINHHIQVTYWSWTADQHGTLGATRRKSWASMPKLIANGFQVFNYNDYYLYFNLSKANITQKNVDYMIKDMRQYWKPTLWHDDYDPTFKSTKGIVGSSASIWADSAGSFSDQQVYHAGAPFVKAFLTLANNRS</sequence>
<reference evidence="6 8" key="1">
    <citation type="journal article" date="2017" name="Biosci Microbiota Food Health">
        <title>Genomic characterization reconfirms the taxonomic status of Lactobacillus parakefiri.</title>
        <authorList>
            <person name="Tanizawa Y."/>
            <person name="Kobayashi H."/>
            <person name="Kaminuma E."/>
            <person name="Sakamoto M."/>
            <person name="Ohkuma M."/>
            <person name="Nakamura Y."/>
            <person name="Arita M."/>
            <person name="Tohno M."/>
        </authorList>
    </citation>
    <scope>NUCLEOTIDE SEQUENCE [LARGE SCALE GENOMIC DNA]</scope>
    <source>
        <strain evidence="6 8">JCM 8573</strain>
    </source>
</reference>
<reference evidence="7 9" key="2">
    <citation type="journal article" date="2019" name="Appl. Microbiol. Biotechnol.">
        <title>Uncovering carbohydrate metabolism through a genotype-phenotype association study of 56 lactic acid bacteria genomes.</title>
        <authorList>
            <person name="Buron-Moles G."/>
            <person name="Chailyan A."/>
            <person name="Dolejs I."/>
            <person name="Forster J."/>
            <person name="Miks M.H."/>
        </authorList>
    </citation>
    <scope>NUCLEOTIDE SEQUENCE [LARGE SCALE GENOMIC DNA]</scope>
    <source>
        <strain evidence="7 9">DSM 10551</strain>
    </source>
</reference>
<dbReference type="InterPro" id="IPR025705">
    <property type="entry name" value="Beta_hexosaminidase_sua/sub"/>
</dbReference>
<comment type="caution">
    <text evidence="6">The sequence shown here is derived from an EMBL/GenBank/DDBJ whole genome shotgun (WGS) entry which is preliminary data.</text>
</comment>
<dbReference type="SUPFAM" id="SSF51445">
    <property type="entry name" value="(Trans)glycosidases"/>
    <property type="match status" value="1"/>
</dbReference>
<dbReference type="EMBL" id="BDGB01000097">
    <property type="protein sequence ID" value="GAW72786.1"/>
    <property type="molecule type" value="Genomic_DNA"/>
</dbReference>
<dbReference type="EMBL" id="PUFL01000050">
    <property type="protein sequence ID" value="TDG91802.1"/>
    <property type="molecule type" value="Genomic_DNA"/>
</dbReference>
<dbReference type="PROSITE" id="PS51257">
    <property type="entry name" value="PROKAR_LIPOPROTEIN"/>
    <property type="match status" value="1"/>
</dbReference>
<feature type="domain" description="Glycoside hydrolase family 20 catalytic" evidence="5">
    <location>
        <begin position="40"/>
        <end position="356"/>
    </location>
</feature>
<comment type="similarity">
    <text evidence="1">Belongs to the glycosyl hydrolase 20 family.</text>
</comment>
<protein>
    <submittedName>
        <fullName evidence="6">Lacto-N-biosidase</fullName>
    </submittedName>
</protein>
<keyword evidence="4" id="KW-0732">Signal</keyword>
<dbReference type="InterPro" id="IPR017853">
    <property type="entry name" value="GH"/>
</dbReference>
<evidence type="ECO:0000256" key="3">
    <source>
        <dbReference type="PIRSR" id="PIRSR625705-1"/>
    </source>
</evidence>